<dbReference type="Proteomes" id="UP000242180">
    <property type="component" value="Unassembled WGS sequence"/>
</dbReference>
<organism evidence="4 5">
    <name type="scientific">Syncephalastrum racemosum</name>
    <name type="common">Filamentous fungus</name>
    <dbReference type="NCBI Taxonomy" id="13706"/>
    <lineage>
        <taxon>Eukaryota</taxon>
        <taxon>Fungi</taxon>
        <taxon>Fungi incertae sedis</taxon>
        <taxon>Mucoromycota</taxon>
        <taxon>Mucoromycotina</taxon>
        <taxon>Mucoromycetes</taxon>
        <taxon>Mucorales</taxon>
        <taxon>Syncephalastraceae</taxon>
        <taxon>Syncephalastrum</taxon>
    </lineage>
</organism>
<dbReference type="GO" id="GO:0006631">
    <property type="term" value="P:fatty acid metabolic process"/>
    <property type="evidence" value="ECO:0007669"/>
    <property type="project" value="TreeGrafter"/>
</dbReference>
<comment type="caution">
    <text evidence="4">The sequence shown here is derived from an EMBL/GenBank/DDBJ whole genome shotgun (WGS) entry which is preliminary data.</text>
</comment>
<reference evidence="4 5" key="1">
    <citation type="submission" date="2016-07" db="EMBL/GenBank/DDBJ databases">
        <title>Pervasive Adenine N6-methylation of Active Genes in Fungi.</title>
        <authorList>
            <consortium name="DOE Joint Genome Institute"/>
            <person name="Mondo S.J."/>
            <person name="Dannebaum R.O."/>
            <person name="Kuo R.C."/>
            <person name="Labutti K."/>
            <person name="Haridas S."/>
            <person name="Kuo A."/>
            <person name="Salamov A."/>
            <person name="Ahrendt S.R."/>
            <person name="Lipzen A."/>
            <person name="Sullivan W."/>
            <person name="Andreopoulos W.B."/>
            <person name="Clum A."/>
            <person name="Lindquist E."/>
            <person name="Daum C."/>
            <person name="Ramamoorthy G.K."/>
            <person name="Gryganskyi A."/>
            <person name="Culley D."/>
            <person name="Magnuson J.K."/>
            <person name="James T.Y."/>
            <person name="O'Malley M.A."/>
            <person name="Stajich J.E."/>
            <person name="Spatafora J.W."/>
            <person name="Visel A."/>
            <person name="Grigoriev I.V."/>
        </authorList>
    </citation>
    <scope>NUCLEOTIDE SEQUENCE [LARGE SCALE GENOMIC DNA]</scope>
    <source>
        <strain evidence="4 5">NRRL 2496</strain>
    </source>
</reference>
<evidence type="ECO:0000259" key="3">
    <source>
        <dbReference type="PROSITE" id="PS51228"/>
    </source>
</evidence>
<feature type="non-terminal residue" evidence="4">
    <location>
        <position position="1"/>
    </location>
</feature>
<proteinExistence type="inferred from homology"/>
<keyword evidence="5" id="KW-1185">Reference proteome</keyword>
<dbReference type="OrthoDB" id="346910at2759"/>
<dbReference type="AlphaFoldDB" id="A0A1X2GZY3"/>
<evidence type="ECO:0000256" key="2">
    <source>
        <dbReference type="ARBA" id="ARBA00023121"/>
    </source>
</evidence>
<feature type="domain" description="ACB" evidence="3">
    <location>
        <begin position="1"/>
        <end position="79"/>
    </location>
</feature>
<keyword evidence="2" id="KW-0446">Lipid-binding</keyword>
<dbReference type="PANTHER" id="PTHR23310">
    <property type="entry name" value="ACYL-COA-BINDING PROTEIN, ACBP"/>
    <property type="match status" value="1"/>
</dbReference>
<dbReference type="STRING" id="13706.A0A1X2GZY3"/>
<dbReference type="InterPro" id="IPR035984">
    <property type="entry name" value="Acyl-CoA-binding_sf"/>
</dbReference>
<dbReference type="InParanoid" id="A0A1X2GZY3"/>
<dbReference type="InterPro" id="IPR014352">
    <property type="entry name" value="FERM/acyl-CoA-bd_prot_sf"/>
</dbReference>
<dbReference type="SUPFAM" id="SSF47027">
    <property type="entry name" value="Acyl-CoA binding protein"/>
    <property type="match status" value="1"/>
</dbReference>
<evidence type="ECO:0000256" key="1">
    <source>
        <dbReference type="ARBA" id="ARBA00005567"/>
    </source>
</evidence>
<evidence type="ECO:0000313" key="4">
    <source>
        <dbReference type="EMBL" id="ORY90388.1"/>
    </source>
</evidence>
<dbReference type="Gene3D" id="1.20.80.10">
    <property type="match status" value="1"/>
</dbReference>
<dbReference type="GO" id="GO:0000062">
    <property type="term" value="F:fatty-acyl-CoA binding"/>
    <property type="evidence" value="ECO:0007669"/>
    <property type="project" value="InterPro"/>
</dbReference>
<dbReference type="PROSITE" id="PS51228">
    <property type="entry name" value="ACB_2"/>
    <property type="match status" value="1"/>
</dbReference>
<comment type="similarity">
    <text evidence="1">Belongs to the ACBP family.</text>
</comment>
<name>A0A1X2GZY3_SYNRA</name>
<gene>
    <name evidence="4" type="ORF">BCR43DRAFT_447332</name>
</gene>
<dbReference type="InterPro" id="IPR000582">
    <property type="entry name" value="Acyl-CoA-binding_protein"/>
</dbReference>
<accession>A0A1X2GZY3</accession>
<protein>
    <recommendedName>
        <fullName evidence="3">ACB domain-containing protein</fullName>
    </recommendedName>
</protein>
<dbReference type="Pfam" id="PF00887">
    <property type="entry name" value="ACBP"/>
    <property type="match status" value="1"/>
</dbReference>
<evidence type="ECO:0000313" key="5">
    <source>
        <dbReference type="Proteomes" id="UP000242180"/>
    </source>
</evidence>
<dbReference type="PANTHER" id="PTHR23310:SF62">
    <property type="entry name" value="ACYL-COA BINDING PROTEIN 1, ISOFORM A"/>
    <property type="match status" value="1"/>
</dbReference>
<dbReference type="EMBL" id="MCGN01000012">
    <property type="protein sequence ID" value="ORY90388.1"/>
    <property type="molecule type" value="Genomic_DNA"/>
</dbReference>
<dbReference type="PRINTS" id="PR00689">
    <property type="entry name" value="ACOABINDINGP"/>
</dbReference>
<sequence>AVEEVQNIPVTWANSDDMSTLYGLYQQATVGDNNTGKKKQDVEGRARWSAWKCAAGLSSKEAEAQYIALVEKLKAKHEGASYASRDFYYRARESGSYHGTWPV</sequence>